<protein>
    <submittedName>
        <fullName evidence="1">Uncharacterized protein</fullName>
    </submittedName>
</protein>
<gene>
    <name evidence="1" type="ORF">HA254_03420</name>
</gene>
<accession>A0A7J4IW01</accession>
<evidence type="ECO:0000313" key="2">
    <source>
        <dbReference type="Proteomes" id="UP000565078"/>
    </source>
</evidence>
<dbReference type="Proteomes" id="UP000565078">
    <property type="component" value="Unassembled WGS sequence"/>
</dbReference>
<proteinExistence type="predicted"/>
<sequence length="129" mass="14400">MPNGIDEETELIADLINGFRIANGKGPLFLDRHLTLGARSFSLSRLAQINDVMEGKVIVRSVPKERDGWNFEIVGFGKGKDAQEFAKELVLSWIGKDEGCKKQILDAAYAMGIGFCHERGDVFITLRMR</sequence>
<evidence type="ECO:0000313" key="1">
    <source>
        <dbReference type="EMBL" id="HIH09698.1"/>
    </source>
</evidence>
<dbReference type="AlphaFoldDB" id="A0A7J4IW01"/>
<name>A0A7J4IW01_9ARCH</name>
<organism evidence="1 2">
    <name type="scientific">Candidatus Iainarchaeum sp</name>
    <dbReference type="NCBI Taxonomy" id="3101447"/>
    <lineage>
        <taxon>Archaea</taxon>
        <taxon>Candidatus Iainarchaeota</taxon>
        <taxon>Candidatus Iainarchaeia</taxon>
        <taxon>Candidatus Iainarchaeales</taxon>
        <taxon>Candidatus Iainarchaeaceae</taxon>
        <taxon>Candidatus Iainarchaeum</taxon>
    </lineage>
</organism>
<reference evidence="2" key="1">
    <citation type="journal article" date="2020" name="bioRxiv">
        <title>A rank-normalized archaeal taxonomy based on genome phylogeny resolves widespread incomplete and uneven classifications.</title>
        <authorList>
            <person name="Rinke C."/>
            <person name="Chuvochina M."/>
            <person name="Mussig A.J."/>
            <person name="Chaumeil P.-A."/>
            <person name="Waite D.W."/>
            <person name="Whitman W.B."/>
            <person name="Parks D.H."/>
            <person name="Hugenholtz P."/>
        </authorList>
    </citation>
    <scope>NUCLEOTIDE SEQUENCE [LARGE SCALE GENOMIC DNA]</scope>
</reference>
<comment type="caution">
    <text evidence="1">The sequence shown here is derived from an EMBL/GenBank/DDBJ whole genome shotgun (WGS) entry which is preliminary data.</text>
</comment>
<dbReference type="EMBL" id="DUGC01000054">
    <property type="protein sequence ID" value="HIH09698.1"/>
    <property type="molecule type" value="Genomic_DNA"/>
</dbReference>